<gene>
    <name evidence="2" type="ORF">FY528_10260</name>
</gene>
<protein>
    <submittedName>
        <fullName evidence="2">Uncharacterized protein</fullName>
    </submittedName>
</protein>
<feature type="signal peptide" evidence="1">
    <location>
        <begin position="1"/>
        <end position="19"/>
    </location>
</feature>
<dbReference type="AlphaFoldDB" id="A0A5D6V3D4"/>
<reference evidence="2 3" key="1">
    <citation type="submission" date="2019-08" db="EMBL/GenBank/DDBJ databases">
        <authorList>
            <person name="Seo M.-J."/>
        </authorList>
    </citation>
    <scope>NUCLEOTIDE SEQUENCE [LARGE SCALE GENOMIC DNA]</scope>
    <source>
        <strain evidence="2 3">KIGAM108</strain>
    </source>
</reference>
<sequence>MKKRFLAAALLLSATVSWAFYPKPAASTGYMMVTGVGRTAGLGSFNASLTVTSESGEQTTEALDSKMVSPKNVAEGFLALHQLELRKLNQLAAEGWSVIGVTQNNSYQGVINETTYLLRKL</sequence>
<proteinExistence type="predicted"/>
<dbReference type="EMBL" id="VTHL01000009">
    <property type="protein sequence ID" value="TYZ09615.1"/>
    <property type="molecule type" value="Genomic_DNA"/>
</dbReference>
<feature type="chain" id="PRO_5022875316" evidence="1">
    <location>
        <begin position="20"/>
        <end position="121"/>
    </location>
</feature>
<evidence type="ECO:0000256" key="1">
    <source>
        <dbReference type="SAM" id="SignalP"/>
    </source>
</evidence>
<comment type="caution">
    <text evidence="2">The sequence shown here is derived from an EMBL/GenBank/DDBJ whole genome shotgun (WGS) entry which is preliminary data.</text>
</comment>
<organism evidence="2 3">
    <name type="scientific">Hymenobacter lutimineralis</name>
    <dbReference type="NCBI Taxonomy" id="2606448"/>
    <lineage>
        <taxon>Bacteria</taxon>
        <taxon>Pseudomonadati</taxon>
        <taxon>Bacteroidota</taxon>
        <taxon>Cytophagia</taxon>
        <taxon>Cytophagales</taxon>
        <taxon>Hymenobacteraceae</taxon>
        <taxon>Hymenobacter</taxon>
    </lineage>
</organism>
<keyword evidence="1" id="KW-0732">Signal</keyword>
<keyword evidence="3" id="KW-1185">Reference proteome</keyword>
<evidence type="ECO:0000313" key="2">
    <source>
        <dbReference type="EMBL" id="TYZ09615.1"/>
    </source>
</evidence>
<name>A0A5D6V3D4_9BACT</name>
<accession>A0A5D6V3D4</accession>
<evidence type="ECO:0000313" key="3">
    <source>
        <dbReference type="Proteomes" id="UP000322791"/>
    </source>
</evidence>
<dbReference type="Proteomes" id="UP000322791">
    <property type="component" value="Unassembled WGS sequence"/>
</dbReference>
<dbReference type="RefSeq" id="WP_149070912.1">
    <property type="nucleotide sequence ID" value="NZ_VTHL01000009.1"/>
</dbReference>